<dbReference type="OrthoDB" id="9805475at2"/>
<dbReference type="Pfam" id="PF00953">
    <property type="entry name" value="Glycos_transf_4"/>
    <property type="match status" value="1"/>
</dbReference>
<keyword evidence="3 9" id="KW-0808">Transferase</keyword>
<organism evidence="9">
    <name type="scientific">Cyanothece sp. (strain PCC 7425 / ATCC 29141)</name>
    <dbReference type="NCBI Taxonomy" id="395961"/>
    <lineage>
        <taxon>Bacteria</taxon>
        <taxon>Bacillati</taxon>
        <taxon>Cyanobacteriota</taxon>
        <taxon>Cyanophyceae</taxon>
        <taxon>Gomontiellales</taxon>
        <taxon>Cyanothecaceae</taxon>
        <taxon>Cyanothece</taxon>
    </lineage>
</organism>
<feature type="transmembrane region" description="Helical" evidence="8">
    <location>
        <begin position="47"/>
        <end position="68"/>
    </location>
</feature>
<dbReference type="eggNOG" id="COG0472">
    <property type="taxonomic scope" value="Bacteria"/>
</dbReference>
<dbReference type="GO" id="GO:0009103">
    <property type="term" value="P:lipopolysaccharide biosynthetic process"/>
    <property type="evidence" value="ECO:0007669"/>
    <property type="project" value="TreeGrafter"/>
</dbReference>
<feature type="transmembrane region" description="Helical" evidence="8">
    <location>
        <begin position="80"/>
        <end position="98"/>
    </location>
</feature>
<evidence type="ECO:0000256" key="2">
    <source>
        <dbReference type="ARBA" id="ARBA00022475"/>
    </source>
</evidence>
<feature type="transmembrane region" description="Helical" evidence="8">
    <location>
        <begin position="142"/>
        <end position="161"/>
    </location>
</feature>
<dbReference type="STRING" id="395961.Cyan7425_1677"/>
<dbReference type="AlphaFoldDB" id="B8HR58"/>
<feature type="transmembrane region" description="Helical" evidence="8">
    <location>
        <begin position="6"/>
        <end position="26"/>
    </location>
</feature>
<dbReference type="PANTHER" id="PTHR22926:SF3">
    <property type="entry name" value="UNDECAPRENYL-PHOSPHATE ALPHA-N-ACETYLGLUCOSAMINYL 1-PHOSPHATE TRANSFERASE"/>
    <property type="match status" value="1"/>
</dbReference>
<keyword evidence="2" id="KW-1003">Cell membrane</keyword>
<protein>
    <submittedName>
        <fullName evidence="9">Glycosyl transferase family 4</fullName>
    </submittedName>
</protein>
<dbReference type="InterPro" id="IPR018480">
    <property type="entry name" value="PNAcMuramoyl-5peptid_Trfase_CS"/>
</dbReference>
<evidence type="ECO:0000256" key="3">
    <source>
        <dbReference type="ARBA" id="ARBA00022679"/>
    </source>
</evidence>
<keyword evidence="6 8" id="KW-0472">Membrane</keyword>
<feature type="binding site" evidence="7">
    <location>
        <position position="220"/>
    </location>
    <ligand>
        <name>Mg(2+)</name>
        <dbReference type="ChEBI" id="CHEBI:18420"/>
    </ligand>
</feature>
<feature type="transmembrane region" description="Helical" evidence="8">
    <location>
        <begin position="223"/>
        <end position="239"/>
    </location>
</feature>
<reference evidence="9" key="1">
    <citation type="submission" date="2009-01" db="EMBL/GenBank/DDBJ databases">
        <title>Complete sequence of chromosome Cyanothece sp. PCC 7425.</title>
        <authorList>
            <consortium name="US DOE Joint Genome Institute"/>
            <person name="Lucas S."/>
            <person name="Copeland A."/>
            <person name="Lapidus A."/>
            <person name="Glavina del Rio T."/>
            <person name="Dalin E."/>
            <person name="Tice H."/>
            <person name="Bruce D."/>
            <person name="Goodwin L."/>
            <person name="Pitluck S."/>
            <person name="Sims D."/>
            <person name="Meineke L."/>
            <person name="Brettin T."/>
            <person name="Detter J.C."/>
            <person name="Han C."/>
            <person name="Larimer F."/>
            <person name="Land M."/>
            <person name="Hauser L."/>
            <person name="Kyrpides N."/>
            <person name="Ovchinnikova G."/>
            <person name="Liberton M."/>
            <person name="Stoeckel J."/>
            <person name="Banerjee A."/>
            <person name="Singh A."/>
            <person name="Page L."/>
            <person name="Sato H."/>
            <person name="Zhao L."/>
            <person name="Sherman L."/>
            <person name="Pakrasi H."/>
            <person name="Richardson P."/>
        </authorList>
    </citation>
    <scope>NUCLEOTIDE SEQUENCE</scope>
    <source>
        <strain evidence="9">PCC 7425</strain>
    </source>
</reference>
<dbReference type="PROSITE" id="PS01348">
    <property type="entry name" value="MRAY_2"/>
    <property type="match status" value="1"/>
</dbReference>
<dbReference type="GO" id="GO:0005886">
    <property type="term" value="C:plasma membrane"/>
    <property type="evidence" value="ECO:0007669"/>
    <property type="project" value="UniProtKB-SubCell"/>
</dbReference>
<feature type="transmembrane region" description="Helical" evidence="8">
    <location>
        <begin position="110"/>
        <end position="130"/>
    </location>
</feature>
<accession>B8HR58</accession>
<feature type="binding site" evidence="7">
    <location>
        <position position="160"/>
    </location>
    <ligand>
        <name>Mg(2+)</name>
        <dbReference type="ChEBI" id="CHEBI:18420"/>
    </ligand>
</feature>
<keyword evidence="4 8" id="KW-0812">Transmembrane</keyword>
<dbReference type="GO" id="GO:0016780">
    <property type="term" value="F:phosphotransferase activity, for other substituted phosphate groups"/>
    <property type="evidence" value="ECO:0007669"/>
    <property type="project" value="InterPro"/>
</dbReference>
<dbReference type="EMBL" id="CP001344">
    <property type="protein sequence ID" value="ACL44046.1"/>
    <property type="molecule type" value="Genomic_DNA"/>
</dbReference>
<gene>
    <name evidence="9" type="ordered locus">Cyan7425_1677</name>
</gene>
<evidence type="ECO:0000256" key="6">
    <source>
        <dbReference type="ARBA" id="ARBA00023136"/>
    </source>
</evidence>
<dbReference type="KEGG" id="cyn:Cyan7425_1677"/>
<feature type="transmembrane region" description="Helical" evidence="8">
    <location>
        <begin position="296"/>
        <end position="317"/>
    </location>
</feature>
<feature type="transmembrane region" description="Helical" evidence="8">
    <location>
        <begin position="323"/>
        <end position="340"/>
    </location>
</feature>
<dbReference type="GO" id="GO:0044038">
    <property type="term" value="P:cell wall macromolecule biosynthetic process"/>
    <property type="evidence" value="ECO:0007669"/>
    <property type="project" value="TreeGrafter"/>
</dbReference>
<evidence type="ECO:0000256" key="7">
    <source>
        <dbReference type="PIRSR" id="PIRSR600715-1"/>
    </source>
</evidence>
<dbReference type="PANTHER" id="PTHR22926">
    <property type="entry name" value="PHOSPHO-N-ACETYLMURAMOYL-PENTAPEPTIDE-TRANSFERASE"/>
    <property type="match status" value="1"/>
</dbReference>
<evidence type="ECO:0000256" key="5">
    <source>
        <dbReference type="ARBA" id="ARBA00022989"/>
    </source>
</evidence>
<dbReference type="InterPro" id="IPR000715">
    <property type="entry name" value="Glycosyl_transferase_4"/>
</dbReference>
<keyword evidence="5 8" id="KW-1133">Transmembrane helix</keyword>
<dbReference type="CDD" id="cd06853">
    <property type="entry name" value="GT_WecA_like"/>
    <property type="match status" value="1"/>
</dbReference>
<keyword evidence="7" id="KW-0479">Metal-binding</keyword>
<feature type="transmembrane region" description="Helical" evidence="8">
    <location>
        <begin position="245"/>
        <end position="266"/>
    </location>
</feature>
<evidence type="ECO:0000313" key="9">
    <source>
        <dbReference type="EMBL" id="ACL44046.1"/>
    </source>
</evidence>
<dbReference type="HOGENOM" id="CLU_023982_2_3_3"/>
<evidence type="ECO:0000256" key="1">
    <source>
        <dbReference type="ARBA" id="ARBA00004651"/>
    </source>
</evidence>
<dbReference type="GO" id="GO:0046872">
    <property type="term" value="F:metal ion binding"/>
    <property type="evidence" value="ECO:0007669"/>
    <property type="project" value="UniProtKB-KW"/>
</dbReference>
<comment type="subcellular location">
    <subcellularLocation>
        <location evidence="1">Cell membrane</location>
        <topology evidence="1">Multi-pass membrane protein</topology>
    </subcellularLocation>
</comment>
<evidence type="ECO:0000256" key="4">
    <source>
        <dbReference type="ARBA" id="ARBA00022692"/>
    </source>
</evidence>
<feature type="transmembrane region" description="Helical" evidence="8">
    <location>
        <begin position="168"/>
        <end position="187"/>
    </location>
</feature>
<evidence type="ECO:0000256" key="8">
    <source>
        <dbReference type="SAM" id="Phobius"/>
    </source>
</evidence>
<proteinExistence type="predicted"/>
<dbReference type="GO" id="GO:0071555">
    <property type="term" value="P:cell wall organization"/>
    <property type="evidence" value="ECO:0007669"/>
    <property type="project" value="TreeGrafter"/>
</dbReference>
<keyword evidence="7" id="KW-0460">Magnesium</keyword>
<comment type="cofactor">
    <cofactor evidence="7">
        <name>Mg(2+)</name>
        <dbReference type="ChEBI" id="CHEBI:18420"/>
    </cofactor>
</comment>
<name>B8HR58_CYAP4</name>
<sequence>MPHYHLIAFVAACLVVICATPIVKTVGLKSGYVDLPNPRKVHQRPMVRLGGVSIFIGNLLALLLVWKMGAFGVLPREAEYEIWGVTVGGLLFFLIGLADDLFTLPPLLRLGLQFSVATLAWIVGVRIEFFTIPGLGLVNLDWFSLPFTAIWLVGMANAINFIDGLDGLAAGVSGIAAVVMLFVSLFMHQSAAALVAAALAGGALGFLRYNFNPAQIFMGDGGAYFLGFTLAGIGVIGVVKGVTTVAVLLPFLILAVPIVDTSAVVVDRLRSGQSPFAADKRHLHHRLLKAGLSQRAIALFIYVLTLWVGSLAIAFAGIPGGPLYAIGSTLILGWASWQVWKRIRTSADS</sequence>
<feature type="transmembrane region" description="Helical" evidence="8">
    <location>
        <begin position="193"/>
        <end position="211"/>
    </location>
</feature>